<dbReference type="SUPFAM" id="SSF50998">
    <property type="entry name" value="Quinoprotein alcohol dehydrogenase-like"/>
    <property type="match status" value="1"/>
</dbReference>
<dbReference type="InterPro" id="IPR011047">
    <property type="entry name" value="Quinoprotein_ADH-like_sf"/>
</dbReference>
<dbReference type="Proteomes" id="UP000800094">
    <property type="component" value="Unassembled WGS sequence"/>
</dbReference>
<protein>
    <recommendedName>
        <fullName evidence="2">Nephrocystin 3-like N-terminal domain-containing protein</fullName>
    </recommendedName>
</protein>
<dbReference type="SUPFAM" id="SSF52540">
    <property type="entry name" value="P-loop containing nucleoside triphosphate hydrolases"/>
    <property type="match status" value="1"/>
</dbReference>
<reference evidence="3" key="1">
    <citation type="journal article" date="2020" name="Stud. Mycol.">
        <title>101 Dothideomycetes genomes: a test case for predicting lifestyles and emergence of pathogens.</title>
        <authorList>
            <person name="Haridas S."/>
            <person name="Albert R."/>
            <person name="Binder M."/>
            <person name="Bloem J."/>
            <person name="Labutti K."/>
            <person name="Salamov A."/>
            <person name="Andreopoulos B."/>
            <person name="Baker S."/>
            <person name="Barry K."/>
            <person name="Bills G."/>
            <person name="Bluhm B."/>
            <person name="Cannon C."/>
            <person name="Castanera R."/>
            <person name="Culley D."/>
            <person name="Daum C."/>
            <person name="Ezra D."/>
            <person name="Gonzalez J."/>
            <person name="Henrissat B."/>
            <person name="Kuo A."/>
            <person name="Liang C."/>
            <person name="Lipzen A."/>
            <person name="Lutzoni F."/>
            <person name="Magnuson J."/>
            <person name="Mondo S."/>
            <person name="Nolan M."/>
            <person name="Ohm R."/>
            <person name="Pangilinan J."/>
            <person name="Park H.-J."/>
            <person name="Ramirez L."/>
            <person name="Alfaro M."/>
            <person name="Sun H."/>
            <person name="Tritt A."/>
            <person name="Yoshinaga Y."/>
            <person name="Zwiers L.-H."/>
            <person name="Turgeon B."/>
            <person name="Goodwin S."/>
            <person name="Spatafora J."/>
            <person name="Crous P."/>
            <person name="Grigoriev I."/>
        </authorList>
    </citation>
    <scope>NUCLEOTIDE SEQUENCE</scope>
    <source>
        <strain evidence="3">CBS 122368</strain>
    </source>
</reference>
<dbReference type="InterPro" id="IPR001680">
    <property type="entry name" value="WD40_rpt"/>
</dbReference>
<evidence type="ECO:0000313" key="4">
    <source>
        <dbReference type="Proteomes" id="UP000800094"/>
    </source>
</evidence>
<dbReference type="InterPro" id="IPR056884">
    <property type="entry name" value="NPHP3-like_N"/>
</dbReference>
<organism evidence="3 4">
    <name type="scientific">Trematosphaeria pertusa</name>
    <dbReference type="NCBI Taxonomy" id="390896"/>
    <lineage>
        <taxon>Eukaryota</taxon>
        <taxon>Fungi</taxon>
        <taxon>Dikarya</taxon>
        <taxon>Ascomycota</taxon>
        <taxon>Pezizomycotina</taxon>
        <taxon>Dothideomycetes</taxon>
        <taxon>Pleosporomycetidae</taxon>
        <taxon>Pleosporales</taxon>
        <taxon>Massarineae</taxon>
        <taxon>Trematosphaeriaceae</taxon>
        <taxon>Trematosphaeria</taxon>
    </lineage>
</organism>
<dbReference type="Gene3D" id="2.130.10.10">
    <property type="entry name" value="YVTN repeat-like/Quinoprotein amine dehydrogenase"/>
    <property type="match status" value="3"/>
</dbReference>
<proteinExistence type="predicted"/>
<dbReference type="RefSeq" id="XP_033689401.1">
    <property type="nucleotide sequence ID" value="XM_033834548.1"/>
</dbReference>
<dbReference type="Gene3D" id="3.40.50.300">
    <property type="entry name" value="P-loop containing nucleotide triphosphate hydrolases"/>
    <property type="match status" value="1"/>
</dbReference>
<dbReference type="PANTHER" id="PTHR10039">
    <property type="entry name" value="AMELOGENIN"/>
    <property type="match status" value="1"/>
</dbReference>
<keyword evidence="1" id="KW-0677">Repeat</keyword>
<gene>
    <name evidence="3" type="ORF">BU26DRAFT_582967</name>
</gene>
<dbReference type="InterPro" id="IPR027417">
    <property type="entry name" value="P-loop_NTPase"/>
</dbReference>
<dbReference type="PANTHER" id="PTHR10039:SF16">
    <property type="entry name" value="GPI INOSITOL-DEACYLASE"/>
    <property type="match status" value="1"/>
</dbReference>
<evidence type="ECO:0000259" key="2">
    <source>
        <dbReference type="Pfam" id="PF24883"/>
    </source>
</evidence>
<evidence type="ECO:0000256" key="1">
    <source>
        <dbReference type="ARBA" id="ARBA00022737"/>
    </source>
</evidence>
<dbReference type="OrthoDB" id="194358at2759"/>
<dbReference type="Pfam" id="PF24883">
    <property type="entry name" value="NPHP3_N"/>
    <property type="match status" value="1"/>
</dbReference>
<dbReference type="EMBL" id="ML987190">
    <property type="protein sequence ID" value="KAF2254397.1"/>
    <property type="molecule type" value="Genomic_DNA"/>
</dbReference>
<accession>A0A6A6IWE7</accession>
<name>A0A6A6IWE7_9PLEO</name>
<dbReference type="InterPro" id="IPR015943">
    <property type="entry name" value="WD40/YVTN_repeat-like_dom_sf"/>
</dbReference>
<evidence type="ECO:0000313" key="3">
    <source>
        <dbReference type="EMBL" id="KAF2254397.1"/>
    </source>
</evidence>
<dbReference type="SMART" id="SM00320">
    <property type="entry name" value="WD40"/>
    <property type="match status" value="4"/>
</dbReference>
<keyword evidence="4" id="KW-1185">Reference proteome</keyword>
<dbReference type="GeneID" id="54587878"/>
<sequence>MCFRGRAIVFLATPHRGTNLATVLNRVLQSTPLTHSKQFISELTRNSSTLQKLNEQFRHIAPKLQLVSYETRPTSIGFKNARVMVLEKDSSLLGYPGETSKALDADHHGVCKYENPRDPNYITVRNILKSLVGKMISTKQSGRPEISNRTRSRKLKAILAISEFPDIDYIFFRDQWTQGTCEWILKEQDYLEWLNSQGHSQHVLWLKGGAATGKSVLCSFIINSLVEQGLCCQYFFIRFGDRKKRTLSLLLRSIAYQIAQQHPSFLQDVLELEDEAVDFEAADPRTIWDRIFKSILFKLNAQRTLYWVIDGLDEAGDARAIVKLLSGITVLSMPIRILLVSRETPDIATGLEKIPQPLCQGSIRIEGHLEDLRCYICRELPLSGTPEFKEGIVQRIVESAQNNFLWVRLAVERINSCHTHSAVERALQECPPGMEALYERMALSIAQHHSSSDRSLASAVPQRVTYVAMIHQTAREYLLGDADRPFHVDRDLAHEQLFLSCMQCLMSSGLRAKVNQNTPEFLNYSETCWSSHLVSIPPDREPVAKVLSRFLVGHWVLTWIQVLAKENRLRILIQASKHLSEYAARRKRQGTSRTGKQAVVEQESIESWAVDLAKLVGKFGPTLRRNPASIYKLIPPFCPRNSAIYQQFGKAETRALMVSGISTRTWDDSLARLSFGSGIYASSISAAGAQIAVLASSGNVSLYGSYVYRMTLSNSGTLLVTYGFRTTKVWETTTGRCKLMVENIESRPRPLAMLLTNNNNTLLVGTDGRRLQTLDLNEATPTWQLLAKFDEEELEGHFLNASSYMALNNDGTLMAVAYRGHPLSAWEVDGPLHISHCWRARKEVARGEVIEAVWHPKIQRFWVFTLRACTGASRLAISGDGNLFATGDVRGTVKVYTTSGFRLLYQLASQDTVLGLVFSVDQHRLYDVRGYYGNAWEPTALMRYAECSGNGTDSESESESLSQCSITSVNSSQRVDSITVLTASPTGRLYCCGTEYGRVQLFDTEKGKLSDFHLSKSFFSIKQMTWSADGRYFCYADSSKKVVIFSITTCPSTSDTVAEIRCEISLKVHMEGPIQQLLFQPDSSHLFVSTSSTICTISLLSASITHSAASHLHERKWVTHPQDSALILGFGPDSSATGSRVIDRVLVTPDRKHMLVQMSFGRNSREKEYLYFPTSSVSASTAATIELEQANRWEIIIPALLPRPMSSQITLALSFLKRDRLLFLSRTFTVCSWQIPSYHDLSLSSRLSRRASSDSTATVTLNDASLPDGEDSRDAGMPAEKVSSEIFALPADWISRDCLELCRVWLREKSLLCPRNGEVALVRCASFV</sequence>
<feature type="domain" description="Nephrocystin 3-like N-terminal" evidence="2">
    <location>
        <begin position="179"/>
        <end position="342"/>
    </location>
</feature>